<accession>A0A843YM00</accession>
<evidence type="ECO:0000256" key="1">
    <source>
        <dbReference type="ARBA" id="ARBA00022729"/>
    </source>
</evidence>
<keyword evidence="1 2" id="KW-0732">Signal</keyword>
<keyword evidence="6" id="KW-1185">Reference proteome</keyword>
<dbReference type="Gene3D" id="3.40.190.10">
    <property type="entry name" value="Periplasmic binding protein-like II"/>
    <property type="match status" value="2"/>
</dbReference>
<evidence type="ECO:0000256" key="2">
    <source>
        <dbReference type="SAM" id="SignalP"/>
    </source>
</evidence>
<dbReference type="Proteomes" id="UP000451565">
    <property type="component" value="Unassembled WGS sequence"/>
</dbReference>
<dbReference type="GO" id="GO:0016020">
    <property type="term" value="C:membrane"/>
    <property type="evidence" value="ECO:0007669"/>
    <property type="project" value="InterPro"/>
</dbReference>
<dbReference type="EMBL" id="WINI01000004">
    <property type="protein sequence ID" value="MQR00909.1"/>
    <property type="molecule type" value="Genomic_DNA"/>
</dbReference>
<dbReference type="RefSeq" id="WP_153234516.1">
    <property type="nucleotide sequence ID" value="NZ_WINI01000004.1"/>
</dbReference>
<dbReference type="PANTHER" id="PTHR35936:SF17">
    <property type="entry name" value="ARGININE-BINDING EXTRACELLULAR PROTEIN ARTP"/>
    <property type="match status" value="1"/>
</dbReference>
<dbReference type="SUPFAM" id="SSF53850">
    <property type="entry name" value="Periplasmic binding protein-like II"/>
    <property type="match status" value="1"/>
</dbReference>
<evidence type="ECO:0000313" key="5">
    <source>
        <dbReference type="EMBL" id="MQR00909.1"/>
    </source>
</evidence>
<evidence type="ECO:0000259" key="4">
    <source>
        <dbReference type="SMART" id="SM00079"/>
    </source>
</evidence>
<evidence type="ECO:0000313" key="6">
    <source>
        <dbReference type="Proteomes" id="UP000451565"/>
    </source>
</evidence>
<proteinExistence type="predicted"/>
<feature type="domain" description="Ionotropic glutamate receptor C-terminal" evidence="4">
    <location>
        <begin position="37"/>
        <end position="259"/>
    </location>
</feature>
<dbReference type="CDD" id="cd13624">
    <property type="entry name" value="PBP2_Arg_Lys_His"/>
    <property type="match status" value="1"/>
</dbReference>
<dbReference type="PANTHER" id="PTHR35936">
    <property type="entry name" value="MEMBRANE-BOUND LYTIC MUREIN TRANSGLYCOSYLASE F"/>
    <property type="match status" value="1"/>
</dbReference>
<sequence length="265" mass="28378">MKIRLVKTACVMLTILALAACGKHSNTDTSSSTAEKEYVVGTGATYAPFESENEQKEIVGFDIDVLKAIAAKEGMKLKFVNTPFDGIFTALAQGDRDIIISGLTITDKRKETVDFSDPYFEAAQVIVVPAGSTIQKIADVKSLKVGVVQGSTADDMMQKLQGDNSENIKRFEFSSLALKELQSGGVSAVIADNGVVAHYLANNDTKGIKIVTDDTSPKEYYGIAVQKGNVALQTKINQGLAAIKADGTYNKIFSTYFPAATPTTK</sequence>
<protein>
    <submittedName>
        <fullName evidence="5">Transporter substrate-binding domain-containing protein</fullName>
    </submittedName>
</protein>
<feature type="domain" description="Solute-binding protein family 3/N-terminal" evidence="3">
    <location>
        <begin position="37"/>
        <end position="260"/>
    </location>
</feature>
<dbReference type="PROSITE" id="PS51257">
    <property type="entry name" value="PROKAR_LIPOPROTEIN"/>
    <property type="match status" value="1"/>
</dbReference>
<dbReference type="InterPro" id="IPR001320">
    <property type="entry name" value="Iontro_rcpt_C"/>
</dbReference>
<comment type="caution">
    <text evidence="5">The sequence shown here is derived from an EMBL/GenBank/DDBJ whole genome shotgun (WGS) entry which is preliminary data.</text>
</comment>
<gene>
    <name evidence="5" type="ORF">GEV47_09450</name>
</gene>
<dbReference type="Pfam" id="PF00497">
    <property type="entry name" value="SBP_bac_3"/>
    <property type="match status" value="1"/>
</dbReference>
<dbReference type="GO" id="GO:0015276">
    <property type="term" value="F:ligand-gated monoatomic ion channel activity"/>
    <property type="evidence" value="ECO:0007669"/>
    <property type="project" value="InterPro"/>
</dbReference>
<reference evidence="5 6" key="1">
    <citation type="submission" date="2019-10" db="EMBL/GenBank/DDBJ databases">
        <title>Glaciimonas soli sp. nov., a psychrophilic bacterium isolated from the forest soil of a high elevation mountain in Taiwan.</title>
        <authorList>
            <person name="Wang L.-T."/>
            <person name="Shieh W.Y."/>
        </authorList>
    </citation>
    <scope>NUCLEOTIDE SEQUENCE [LARGE SCALE GENOMIC DNA]</scope>
    <source>
        <strain evidence="5 6">GS1</strain>
    </source>
</reference>
<dbReference type="OrthoDB" id="368476at2"/>
<dbReference type="InterPro" id="IPR001638">
    <property type="entry name" value="Solute-binding_3/MltF_N"/>
</dbReference>
<organism evidence="5 6">
    <name type="scientific">Glaciimonas soli</name>
    <dbReference type="NCBI Taxonomy" id="2590999"/>
    <lineage>
        <taxon>Bacteria</taxon>
        <taxon>Pseudomonadati</taxon>
        <taxon>Pseudomonadota</taxon>
        <taxon>Betaproteobacteria</taxon>
        <taxon>Burkholderiales</taxon>
        <taxon>Oxalobacteraceae</taxon>
        <taxon>Glaciimonas</taxon>
    </lineage>
</organism>
<dbReference type="SMART" id="SM00079">
    <property type="entry name" value="PBPe"/>
    <property type="match status" value="1"/>
</dbReference>
<dbReference type="SMART" id="SM00062">
    <property type="entry name" value="PBPb"/>
    <property type="match status" value="1"/>
</dbReference>
<evidence type="ECO:0000259" key="3">
    <source>
        <dbReference type="SMART" id="SM00062"/>
    </source>
</evidence>
<name>A0A843YM00_9BURK</name>
<feature type="signal peptide" evidence="2">
    <location>
        <begin position="1"/>
        <end position="19"/>
    </location>
</feature>
<dbReference type="AlphaFoldDB" id="A0A843YM00"/>
<feature type="chain" id="PRO_5032909780" evidence="2">
    <location>
        <begin position="20"/>
        <end position="265"/>
    </location>
</feature>